<dbReference type="PANTHER" id="PTHR21646:SF46">
    <property type="entry name" value="UBIQUITIN CARBOXYL-TERMINAL HYDROLASE"/>
    <property type="match status" value="1"/>
</dbReference>
<feature type="region of interest" description="Disordered" evidence="1">
    <location>
        <begin position="298"/>
        <end position="319"/>
    </location>
</feature>
<name>A0A1Q9DKN2_SYMMI</name>
<dbReference type="InterPro" id="IPR050185">
    <property type="entry name" value="Ub_carboxyl-term_hydrolase"/>
</dbReference>
<dbReference type="InterPro" id="IPR018200">
    <property type="entry name" value="USP_CS"/>
</dbReference>
<dbReference type="PROSITE" id="PS50003">
    <property type="entry name" value="PH_DOMAIN"/>
    <property type="match status" value="1"/>
</dbReference>
<keyword evidence="5" id="KW-1185">Reference proteome</keyword>
<dbReference type="SMART" id="SM00233">
    <property type="entry name" value="PH"/>
    <property type="match status" value="1"/>
</dbReference>
<evidence type="ECO:0000259" key="3">
    <source>
        <dbReference type="PROSITE" id="PS50235"/>
    </source>
</evidence>
<dbReference type="InterPro" id="IPR028889">
    <property type="entry name" value="USP"/>
</dbReference>
<dbReference type="PROSITE" id="PS00972">
    <property type="entry name" value="USP_1"/>
    <property type="match status" value="1"/>
</dbReference>
<dbReference type="Proteomes" id="UP000186817">
    <property type="component" value="Unassembled WGS sequence"/>
</dbReference>
<dbReference type="PANTHER" id="PTHR21646">
    <property type="entry name" value="UBIQUITIN CARBOXYL-TERMINAL HYDROLASE"/>
    <property type="match status" value="1"/>
</dbReference>
<dbReference type="SUPFAM" id="SSF50729">
    <property type="entry name" value="PH domain-like"/>
    <property type="match status" value="1"/>
</dbReference>
<evidence type="ECO:0000313" key="5">
    <source>
        <dbReference type="Proteomes" id="UP000186817"/>
    </source>
</evidence>
<evidence type="ECO:0000259" key="2">
    <source>
        <dbReference type="PROSITE" id="PS50003"/>
    </source>
</evidence>
<feature type="domain" description="PH" evidence="2">
    <location>
        <begin position="573"/>
        <end position="620"/>
    </location>
</feature>
<dbReference type="OrthoDB" id="292964at2759"/>
<accession>A0A1Q9DKN2</accession>
<dbReference type="Gene3D" id="2.30.29.30">
    <property type="entry name" value="Pleckstrin-homology domain (PH domain)/Phosphotyrosine-binding domain (PTB)"/>
    <property type="match status" value="1"/>
</dbReference>
<gene>
    <name evidence="4" type="primary">USP8</name>
    <name evidence="4" type="ORF">AK812_SmicGene22110</name>
</gene>
<dbReference type="InterPro" id="IPR011993">
    <property type="entry name" value="PH-like_dom_sf"/>
</dbReference>
<dbReference type="InterPro" id="IPR001849">
    <property type="entry name" value="PH_domain"/>
</dbReference>
<reference evidence="4 5" key="1">
    <citation type="submission" date="2016-02" db="EMBL/GenBank/DDBJ databases">
        <title>Genome analysis of coral dinoflagellate symbionts highlights evolutionary adaptations to a symbiotic lifestyle.</title>
        <authorList>
            <person name="Aranda M."/>
            <person name="Li Y."/>
            <person name="Liew Y.J."/>
            <person name="Baumgarten S."/>
            <person name="Simakov O."/>
            <person name="Wilson M."/>
            <person name="Piel J."/>
            <person name="Ashoor H."/>
            <person name="Bougouffa S."/>
            <person name="Bajic V.B."/>
            <person name="Ryu T."/>
            <person name="Ravasi T."/>
            <person name="Bayer T."/>
            <person name="Micklem G."/>
            <person name="Kim H."/>
            <person name="Bhak J."/>
            <person name="Lajeunesse T.C."/>
            <person name="Voolstra C.R."/>
        </authorList>
    </citation>
    <scope>NUCLEOTIDE SEQUENCE [LARGE SCALE GENOMIC DNA]</scope>
    <source>
        <strain evidence="4 5">CCMP2467</strain>
    </source>
</reference>
<organism evidence="4 5">
    <name type="scientific">Symbiodinium microadriaticum</name>
    <name type="common">Dinoflagellate</name>
    <name type="synonym">Zooxanthella microadriatica</name>
    <dbReference type="NCBI Taxonomy" id="2951"/>
    <lineage>
        <taxon>Eukaryota</taxon>
        <taxon>Sar</taxon>
        <taxon>Alveolata</taxon>
        <taxon>Dinophyceae</taxon>
        <taxon>Suessiales</taxon>
        <taxon>Symbiodiniaceae</taxon>
        <taxon>Symbiodinium</taxon>
    </lineage>
</organism>
<dbReference type="SUPFAM" id="SSF54001">
    <property type="entry name" value="Cysteine proteinases"/>
    <property type="match status" value="1"/>
</dbReference>
<dbReference type="Pfam" id="PF00443">
    <property type="entry name" value="UCH"/>
    <property type="match status" value="1"/>
</dbReference>
<comment type="caution">
    <text evidence="4">The sequence shown here is derived from an EMBL/GenBank/DDBJ whole genome shotgun (WGS) entry which is preliminary data.</text>
</comment>
<feature type="domain" description="USP" evidence="3">
    <location>
        <begin position="186"/>
        <end position="530"/>
    </location>
</feature>
<dbReference type="GO" id="GO:0016579">
    <property type="term" value="P:protein deubiquitination"/>
    <property type="evidence" value="ECO:0007669"/>
    <property type="project" value="InterPro"/>
</dbReference>
<evidence type="ECO:0000313" key="4">
    <source>
        <dbReference type="EMBL" id="OLP95709.1"/>
    </source>
</evidence>
<evidence type="ECO:0000256" key="1">
    <source>
        <dbReference type="SAM" id="MobiDB-lite"/>
    </source>
</evidence>
<keyword evidence="4" id="KW-0378">Hydrolase</keyword>
<dbReference type="AlphaFoldDB" id="A0A1Q9DKN2"/>
<dbReference type="CDD" id="cd02674">
    <property type="entry name" value="Peptidase_C19R"/>
    <property type="match status" value="1"/>
</dbReference>
<dbReference type="InterPro" id="IPR001394">
    <property type="entry name" value="Peptidase_C19_UCH"/>
</dbReference>
<dbReference type="GO" id="GO:0004843">
    <property type="term" value="F:cysteine-type deubiquitinase activity"/>
    <property type="evidence" value="ECO:0007669"/>
    <property type="project" value="InterPro"/>
</dbReference>
<proteinExistence type="predicted"/>
<dbReference type="Gene3D" id="3.90.70.10">
    <property type="entry name" value="Cysteine proteinases"/>
    <property type="match status" value="1"/>
</dbReference>
<protein>
    <submittedName>
        <fullName evidence="4">Ubiquitin carboxyl-terminal hydrolase 8</fullName>
    </submittedName>
</protein>
<sequence>MSKISPQRSAPPPAAGRRGRLLEVHLEEIFVNARGSVLQPPHPGIDCRYFCGGAGLELLHQATTYRGFHADDPRGCAEVDAVIRAMQEVANVSRIVVGHTPDAETMRATGSIHNERWLAWSLPTLRDIDSVSGNATSRMELSALAGAESTCSSWLIVAGCGGLLCYQMLDFLFGSRQPRPALKGVLGLRNLGNTCFMNAGLQCLSHLEPLSQYILSGDAADEVNRSSDRGSQGQLLDSFAELQNAMWNPNSASAINPRSLHQTLMKLAPHLFEDYQQQDVQEFLAFFLDTLHEDLNRVRKRPKPQTEAEEEEDERQAAAGGEEFASALSWMRHLEQGKSFLVDLLQGQLRSSVTCSRCGHSSRRFEAFLYLSLPVTWQMTTVREALEKYLERETLVGDEQWFCPKCKQKVDATKKIDLWKLPPVLVVHLKRFEFDMHSFRFRKIDSHLRAPELFDLSSLCFSEQKDGAAYRVTCVANHLGGYGSGHYTATCRVGCPATGPFYYFDDSCVERLGSQQPVGANAYVVFLTRSGPSQAISEAIPRQTITAPQNWPYMASERNSILHSMLRARRKEDVLLQGWLNKRGPAADFKWARRWCVLHPDRLSYFADEEQKVKKGEIPLLNTGTCVPFNSRNAPGDSVKHKAQYPCGFVLDSNPAAGRQRQLFYFDAEVRIRCRERLIAADSALSRYYRAYGNRYCPIKTDAQRLANTGCSTPVSAECDGQVAHLQATGKVRSATLAVQPSLLPKWLRVVLGSLPILGILVAGPFLSRTARRALEQESRTTKDE</sequence>
<dbReference type="EMBL" id="LSRX01000493">
    <property type="protein sequence ID" value="OLP95709.1"/>
    <property type="molecule type" value="Genomic_DNA"/>
</dbReference>
<dbReference type="InterPro" id="IPR038765">
    <property type="entry name" value="Papain-like_cys_pep_sf"/>
</dbReference>
<dbReference type="PROSITE" id="PS50235">
    <property type="entry name" value="USP_3"/>
    <property type="match status" value="1"/>
</dbReference>
<dbReference type="Pfam" id="PF00169">
    <property type="entry name" value="PH"/>
    <property type="match status" value="1"/>
</dbReference>